<accession>A0ABN9EIY0</accession>
<dbReference type="Proteomes" id="UP001162483">
    <property type="component" value="Unassembled WGS sequence"/>
</dbReference>
<proteinExistence type="predicted"/>
<organism evidence="1 2">
    <name type="scientific">Staurois parvus</name>
    <dbReference type="NCBI Taxonomy" id="386267"/>
    <lineage>
        <taxon>Eukaryota</taxon>
        <taxon>Metazoa</taxon>
        <taxon>Chordata</taxon>
        <taxon>Craniata</taxon>
        <taxon>Vertebrata</taxon>
        <taxon>Euteleostomi</taxon>
        <taxon>Amphibia</taxon>
        <taxon>Batrachia</taxon>
        <taxon>Anura</taxon>
        <taxon>Neobatrachia</taxon>
        <taxon>Ranoidea</taxon>
        <taxon>Ranidae</taxon>
        <taxon>Staurois</taxon>
    </lineage>
</organism>
<comment type="caution">
    <text evidence="1">The sequence shown here is derived from an EMBL/GenBank/DDBJ whole genome shotgun (WGS) entry which is preliminary data.</text>
</comment>
<dbReference type="EMBL" id="CATNWA010015584">
    <property type="protein sequence ID" value="CAI9584825.1"/>
    <property type="molecule type" value="Genomic_DNA"/>
</dbReference>
<gene>
    <name evidence="1" type="ORF">SPARVUS_LOCUS10088713</name>
</gene>
<evidence type="ECO:0000313" key="1">
    <source>
        <dbReference type="EMBL" id="CAI9584825.1"/>
    </source>
</evidence>
<protein>
    <submittedName>
        <fullName evidence="1">Uncharacterized protein</fullName>
    </submittedName>
</protein>
<evidence type="ECO:0000313" key="2">
    <source>
        <dbReference type="Proteomes" id="UP001162483"/>
    </source>
</evidence>
<keyword evidence="2" id="KW-1185">Reference proteome</keyword>
<name>A0ABN9EIY0_9NEOB</name>
<reference evidence="1" key="1">
    <citation type="submission" date="2023-05" db="EMBL/GenBank/DDBJ databases">
        <authorList>
            <person name="Stuckert A."/>
        </authorList>
    </citation>
    <scope>NUCLEOTIDE SEQUENCE</scope>
</reference>
<sequence>MFPMSPSTCILSDSCLILTLLELCLHRPWLLLTNLLPTPCILSAR</sequence>